<proteinExistence type="predicted"/>
<dbReference type="EMBL" id="MAJD01000001">
    <property type="protein sequence ID" value="OBX37635.1"/>
    <property type="molecule type" value="Genomic_DNA"/>
</dbReference>
<sequence length="124" mass="13318">MFVCFQFGRGKKDRDLGEGIRACQYPLAGGDTGGALTLLQDHLAFQGADTDAILGMGHAESSAAHPDDPGGRIDVQYLVIVTLCRYMGLQFALLEVQSGMASILLLECYPGVGWQNDILAVRQT</sequence>
<dbReference type="AlphaFoldDB" id="A0A1B8P5U1"/>
<reference evidence="1 2" key="1">
    <citation type="submission" date="2016-06" db="EMBL/GenBank/DDBJ databases">
        <title>Genome sequence of halotolerant plant growth promoting strain of Halomonas elongata HEK1 isolated from salterns of Rann of Kutch, Gujarat, India.</title>
        <authorList>
            <person name="Gaba S."/>
            <person name="Singh R.N."/>
            <person name="Abrol S."/>
            <person name="Kaushik R."/>
            <person name="Saxena A.K."/>
        </authorList>
    </citation>
    <scope>NUCLEOTIDE SEQUENCE [LARGE SCALE GENOMIC DNA]</scope>
    <source>
        <strain evidence="1 2">HEK1</strain>
    </source>
</reference>
<accession>A0A1B8P5U1</accession>
<gene>
    <name evidence="1" type="ORF">A8U91_02011</name>
</gene>
<comment type="caution">
    <text evidence="1">The sequence shown here is derived from an EMBL/GenBank/DDBJ whole genome shotgun (WGS) entry which is preliminary data.</text>
</comment>
<protein>
    <submittedName>
        <fullName evidence="1">Uncharacterized protein</fullName>
    </submittedName>
</protein>
<evidence type="ECO:0000313" key="2">
    <source>
        <dbReference type="Proteomes" id="UP000092504"/>
    </source>
</evidence>
<evidence type="ECO:0000313" key="1">
    <source>
        <dbReference type="EMBL" id="OBX37635.1"/>
    </source>
</evidence>
<dbReference type="Proteomes" id="UP000092504">
    <property type="component" value="Unassembled WGS sequence"/>
</dbReference>
<name>A0A1B8P5U1_HALEL</name>
<organism evidence="1 2">
    <name type="scientific">Halomonas elongata</name>
    <dbReference type="NCBI Taxonomy" id="2746"/>
    <lineage>
        <taxon>Bacteria</taxon>
        <taxon>Pseudomonadati</taxon>
        <taxon>Pseudomonadota</taxon>
        <taxon>Gammaproteobacteria</taxon>
        <taxon>Oceanospirillales</taxon>
        <taxon>Halomonadaceae</taxon>
        <taxon>Halomonas</taxon>
    </lineage>
</organism>